<evidence type="ECO:0000313" key="1">
    <source>
        <dbReference type="EMBL" id="MPN62625.1"/>
    </source>
</evidence>
<comment type="caution">
    <text evidence="1">The sequence shown here is derived from an EMBL/GenBank/DDBJ whole genome shotgun (WGS) entry which is preliminary data.</text>
</comment>
<dbReference type="AlphaFoldDB" id="A0A645JG10"/>
<name>A0A645JG10_9ZZZZ</name>
<gene>
    <name evidence="1" type="ORF">SDC9_210377</name>
</gene>
<accession>A0A645JG10</accession>
<sequence length="117" mass="12724">MQQGHAGAAIGIVLDMRDLRRHAVLVTTEVNETITPLDTAATEPRGDPANVITAASRALANSKTFLGGAAGDFSEITDCHLPAPWRRRFIFFNSHDIASCSSKRFRLKAVQCCLRSL</sequence>
<protein>
    <submittedName>
        <fullName evidence="1">Uncharacterized protein</fullName>
    </submittedName>
</protein>
<organism evidence="1">
    <name type="scientific">bioreactor metagenome</name>
    <dbReference type="NCBI Taxonomy" id="1076179"/>
    <lineage>
        <taxon>unclassified sequences</taxon>
        <taxon>metagenomes</taxon>
        <taxon>ecological metagenomes</taxon>
    </lineage>
</organism>
<proteinExistence type="predicted"/>
<dbReference type="EMBL" id="VSSQ01140891">
    <property type="protein sequence ID" value="MPN62625.1"/>
    <property type="molecule type" value="Genomic_DNA"/>
</dbReference>
<reference evidence="1" key="1">
    <citation type="submission" date="2019-08" db="EMBL/GenBank/DDBJ databases">
        <authorList>
            <person name="Kucharzyk K."/>
            <person name="Murdoch R.W."/>
            <person name="Higgins S."/>
            <person name="Loffler F."/>
        </authorList>
    </citation>
    <scope>NUCLEOTIDE SEQUENCE</scope>
</reference>